<dbReference type="EMBL" id="VMQU01000147">
    <property type="protein sequence ID" value="TVS83428.1"/>
    <property type="molecule type" value="Genomic_DNA"/>
</dbReference>
<name>A0A557XD42_9MYCO</name>
<organism evidence="1 2">
    <name type="scientific">Mycobacterium helveticum</name>
    <dbReference type="NCBI Taxonomy" id="2592811"/>
    <lineage>
        <taxon>Bacteria</taxon>
        <taxon>Bacillati</taxon>
        <taxon>Actinomycetota</taxon>
        <taxon>Actinomycetes</taxon>
        <taxon>Mycobacteriales</taxon>
        <taxon>Mycobacteriaceae</taxon>
        <taxon>Mycobacterium</taxon>
    </lineage>
</organism>
<comment type="caution">
    <text evidence="1">The sequence shown here is derived from an EMBL/GenBank/DDBJ whole genome shotgun (WGS) entry which is preliminary data.</text>
</comment>
<accession>A0A557XD42</accession>
<reference evidence="1 2" key="1">
    <citation type="submission" date="2019-07" db="EMBL/GenBank/DDBJ databases">
        <title>New Mycobacterium species.</title>
        <authorList>
            <person name="Tortoli E."/>
            <person name="Ghielmetti G."/>
            <person name="Friedel U."/>
            <person name="Trovato A."/>
        </authorList>
    </citation>
    <scope>NUCLEOTIDE SEQUENCE [LARGE SCALE GENOMIC DNA]</scope>
    <source>
        <strain evidence="1 2">16-83</strain>
    </source>
</reference>
<proteinExistence type="predicted"/>
<dbReference type="Proteomes" id="UP000320513">
    <property type="component" value="Unassembled WGS sequence"/>
</dbReference>
<evidence type="ECO:0000313" key="2">
    <source>
        <dbReference type="Proteomes" id="UP000320513"/>
    </source>
</evidence>
<gene>
    <name evidence="1" type="ORF">FPZ47_23665</name>
</gene>
<dbReference type="RefSeq" id="WP_144946374.1">
    <property type="nucleotide sequence ID" value="NZ_VMQU01000147.1"/>
</dbReference>
<sequence length="160" mass="17624">MNDRITIVKPSRHGDRSLHTFVRDDTGNWWHWNPPSRGQTNEWARRTVEAGRGARFDGSLMVFGRHDEDTSRPSRAVSDRPLNDLTDAIALADGVDMSGSTLTVILNALGSDNRPTVYLSDINTVVSECGSLAWKGPITSRTAEATRSGSAIHRDFAALY</sequence>
<evidence type="ECO:0000313" key="1">
    <source>
        <dbReference type="EMBL" id="TVS83428.1"/>
    </source>
</evidence>
<dbReference type="AlphaFoldDB" id="A0A557XD42"/>
<protein>
    <submittedName>
        <fullName evidence="1">Uncharacterized protein</fullName>
    </submittedName>
</protein>
<keyword evidence="2" id="KW-1185">Reference proteome</keyword>